<dbReference type="Proteomes" id="UP000640485">
    <property type="component" value="Unassembled WGS sequence"/>
</dbReference>
<reference evidence="1" key="1">
    <citation type="submission" date="2021-01" db="EMBL/GenBank/DDBJ databases">
        <title>Paracoccus amoyensis sp. nov., isolated from the surface seawater along the coast of Xiamen Island, China.</title>
        <authorList>
            <person name="Lyu L."/>
        </authorList>
    </citation>
    <scope>NUCLEOTIDE SEQUENCE</scope>
    <source>
        <strain evidence="1">MJ17</strain>
    </source>
</reference>
<keyword evidence="2" id="KW-1185">Reference proteome</keyword>
<evidence type="ECO:0000313" key="1">
    <source>
        <dbReference type="EMBL" id="MBK4215810.1"/>
    </source>
</evidence>
<name>A0A934SBE8_9RHOB</name>
<accession>A0A934SBE8</accession>
<sequence length="198" mass="22387">MGAREELIAIPDEQLRTGRIGQAALVFMDFKDAPRRWWTGFGDLPHAGHVWQGLGDLISISGIDTDYQVSARQVSFQLAATLEMLALALAAKSRVKGREVLIYEQLFLVESEDADIQFGQPLGPMFSLFTGEMLTMPWTAEGATKRGLTLNCEGLFYRRNQPPRGRWTDADQKARYPNDRGFDRLPLYANGYETRWRG</sequence>
<dbReference type="RefSeq" id="WP_200685153.1">
    <property type="nucleotide sequence ID" value="NZ_JAEPRQ010000002.1"/>
</dbReference>
<evidence type="ECO:0000313" key="2">
    <source>
        <dbReference type="Proteomes" id="UP000640485"/>
    </source>
</evidence>
<dbReference type="EMBL" id="JAEPRQ010000002">
    <property type="protein sequence ID" value="MBK4215810.1"/>
    <property type="molecule type" value="Genomic_DNA"/>
</dbReference>
<proteinExistence type="predicted"/>
<organism evidence="1 2">
    <name type="scientific">Paracoccus caeni</name>
    <dbReference type="NCBI Taxonomy" id="657651"/>
    <lineage>
        <taxon>Bacteria</taxon>
        <taxon>Pseudomonadati</taxon>
        <taxon>Pseudomonadota</taxon>
        <taxon>Alphaproteobacteria</taxon>
        <taxon>Rhodobacterales</taxon>
        <taxon>Paracoccaceae</taxon>
        <taxon>Paracoccus</taxon>
    </lineage>
</organism>
<comment type="caution">
    <text evidence="1">The sequence shown here is derived from an EMBL/GenBank/DDBJ whole genome shotgun (WGS) entry which is preliminary data.</text>
</comment>
<protein>
    <submittedName>
        <fullName evidence="1">Uncharacterized protein</fullName>
    </submittedName>
</protein>
<dbReference type="AlphaFoldDB" id="A0A934SBE8"/>
<gene>
    <name evidence="1" type="ORF">JJJ17_07730</name>
</gene>